<dbReference type="PATRIC" id="fig|796941.3.peg.1004"/>
<proteinExistence type="predicted"/>
<gene>
    <name evidence="1" type="ORF">HMPREF1143_0492</name>
</gene>
<protein>
    <submittedName>
        <fullName evidence="1">Phage regulatory protein Rha</fullName>
    </submittedName>
</protein>
<evidence type="ECO:0000313" key="2">
    <source>
        <dbReference type="Proteomes" id="UP000005244"/>
    </source>
</evidence>
<name>J5UJ58_9FIRM</name>
<dbReference type="AlphaFoldDB" id="J5UJ58"/>
<dbReference type="RefSeq" id="WP_009530838.1">
    <property type="nucleotide sequence ID" value="NZ_ALNK01000017.1"/>
</dbReference>
<dbReference type="InterPro" id="IPR014054">
    <property type="entry name" value="Phage_regulatory_Rha"/>
</dbReference>
<dbReference type="Pfam" id="PF09669">
    <property type="entry name" value="Phage_pRha"/>
    <property type="match status" value="1"/>
</dbReference>
<organism evidence="1 2">
    <name type="scientific">Peptoanaerobacter stomatis</name>
    <dbReference type="NCBI Taxonomy" id="796937"/>
    <lineage>
        <taxon>Bacteria</taxon>
        <taxon>Bacillati</taxon>
        <taxon>Bacillota</taxon>
        <taxon>Clostridia</taxon>
        <taxon>Peptostreptococcales</taxon>
        <taxon>Filifactoraceae</taxon>
        <taxon>Peptoanaerobacter</taxon>
    </lineage>
</organism>
<reference evidence="1 2" key="1">
    <citation type="submission" date="2012-07" db="EMBL/GenBank/DDBJ databases">
        <authorList>
            <person name="Durkin A.S."/>
            <person name="McCorrison J."/>
            <person name="Torralba M."/>
            <person name="Gillis M."/>
            <person name="Methe B."/>
            <person name="Sutton G."/>
            <person name="Nelson K.E."/>
        </authorList>
    </citation>
    <scope>NUCLEOTIDE SEQUENCE [LARGE SCALE GENOMIC DNA]</scope>
    <source>
        <strain evidence="1 2">OBRC8</strain>
    </source>
</reference>
<sequence length="191" mass="21935">MQELQVLNLKNDITLDSRLVSEMLDKKHSDLLRDIETYIQYFSENADLRSQDFFIKSSYKVNGNNKTYKNYQITKKGCEFLAHKLTGQKGTIFTAKYINAFEDLKQGTNKLQDSELIKTIVTSQQNMMSMIAMLTQTVNVLSKTLPTENTNRIPVNTSNHIQNNTEIQELINNQGYKLTSKLLTLPQGSWT</sequence>
<keyword evidence="2" id="KW-1185">Reference proteome</keyword>
<comment type="caution">
    <text evidence="1">The sequence shown here is derived from an EMBL/GenBank/DDBJ whole genome shotgun (WGS) entry which is preliminary data.</text>
</comment>
<dbReference type="Proteomes" id="UP000005244">
    <property type="component" value="Unassembled WGS sequence"/>
</dbReference>
<evidence type="ECO:0000313" key="1">
    <source>
        <dbReference type="EMBL" id="EJU22944.1"/>
    </source>
</evidence>
<dbReference type="EMBL" id="ALNK01000017">
    <property type="protein sequence ID" value="EJU22944.1"/>
    <property type="molecule type" value="Genomic_DNA"/>
</dbReference>
<accession>J5UJ58</accession>